<dbReference type="InterPro" id="IPR011682">
    <property type="entry name" value="Glyco_hydro_38_C"/>
</dbReference>
<dbReference type="InterPro" id="IPR027291">
    <property type="entry name" value="Glyco_hydro_38_N_sf"/>
</dbReference>
<dbReference type="Gene3D" id="3.20.110.10">
    <property type="entry name" value="Glycoside hydrolase 38, N terminal domain"/>
    <property type="match status" value="1"/>
</dbReference>
<comment type="catalytic activity">
    <reaction evidence="1">
        <text>Hydrolysis of terminal, non-reducing alpha-D-mannose residues in alpha-D-mannosides.</text>
        <dbReference type="EC" id="3.2.1.24"/>
    </reaction>
</comment>
<evidence type="ECO:0000256" key="3">
    <source>
        <dbReference type="ARBA" id="ARBA00012752"/>
    </source>
</evidence>
<dbReference type="InterPro" id="IPR054723">
    <property type="entry name" value="Ams1-like_N"/>
</dbReference>
<dbReference type="InterPro" id="IPR011013">
    <property type="entry name" value="Gal_mutarotase_sf_dom"/>
</dbReference>
<dbReference type="Pfam" id="PF09261">
    <property type="entry name" value="Alpha-mann_mid"/>
    <property type="match status" value="1"/>
</dbReference>
<evidence type="ECO:0000313" key="8">
    <source>
        <dbReference type="Proteomes" id="UP000887569"/>
    </source>
</evidence>
<dbReference type="EC" id="3.2.1.24" evidence="3"/>
<reference evidence="9" key="1">
    <citation type="submission" date="2022-11" db="UniProtKB">
        <authorList>
            <consortium name="WormBaseParasite"/>
        </authorList>
    </citation>
    <scope>IDENTIFICATION</scope>
</reference>
<keyword evidence="8" id="KW-1185">Reference proteome</keyword>
<dbReference type="InterPro" id="IPR000602">
    <property type="entry name" value="Glyco_hydro_38_N"/>
</dbReference>
<dbReference type="InterPro" id="IPR037094">
    <property type="entry name" value="Glyco_hydro_38_cen_sf"/>
</dbReference>
<dbReference type="Gene3D" id="2.70.98.30">
    <property type="entry name" value="Golgi alpha-mannosidase II, domain 4"/>
    <property type="match status" value="1"/>
</dbReference>
<dbReference type="PANTHER" id="PTHR46017">
    <property type="entry name" value="ALPHA-MANNOSIDASE 2C1"/>
    <property type="match status" value="1"/>
</dbReference>
<dbReference type="WBParaSite" id="PgR068_g041_t01">
    <property type="protein sequence ID" value="PgR068_g041_t01"/>
    <property type="gene ID" value="PgR068_g041"/>
</dbReference>
<dbReference type="SUPFAM" id="SSF88688">
    <property type="entry name" value="Families 57/38 glycoside transferase middle domain"/>
    <property type="match status" value="1"/>
</dbReference>
<dbReference type="Pfam" id="PF22907">
    <property type="entry name" value="Ams1-like_1st"/>
    <property type="match status" value="1"/>
</dbReference>
<dbReference type="Proteomes" id="UP000887569">
    <property type="component" value="Unplaced"/>
</dbReference>
<dbReference type="Pfam" id="PF17677">
    <property type="entry name" value="Glyco_hydro38C2"/>
    <property type="match status" value="1"/>
</dbReference>
<dbReference type="PANTHER" id="PTHR46017:SF1">
    <property type="entry name" value="ALPHA-MANNOSIDASE 2C1"/>
    <property type="match status" value="1"/>
</dbReference>
<dbReference type="FunFam" id="3.20.110.10:FF:000002">
    <property type="entry name" value="alpha-mannosidase 2C1 isoform X1"/>
    <property type="match status" value="1"/>
</dbReference>
<keyword evidence="4" id="KW-0479">Metal-binding</keyword>
<dbReference type="GO" id="GO:0006013">
    <property type="term" value="P:mannose metabolic process"/>
    <property type="evidence" value="ECO:0007669"/>
    <property type="project" value="InterPro"/>
</dbReference>
<dbReference type="SUPFAM" id="SSF88713">
    <property type="entry name" value="Glycoside hydrolase/deacetylase"/>
    <property type="match status" value="1"/>
</dbReference>
<evidence type="ECO:0000256" key="1">
    <source>
        <dbReference type="ARBA" id="ARBA00000365"/>
    </source>
</evidence>
<name>A0A915BXL3_PARUN</name>
<dbReference type="FunFam" id="2.70.98.30:FF:000001">
    <property type="entry name" value="alpha-mannosidase 2C1 isoform X2"/>
    <property type="match status" value="1"/>
</dbReference>
<dbReference type="Gene3D" id="1.20.1270.50">
    <property type="entry name" value="Glycoside hydrolase family 38, central domain"/>
    <property type="match status" value="1"/>
</dbReference>
<dbReference type="SUPFAM" id="SSF74650">
    <property type="entry name" value="Galactose mutarotase-like"/>
    <property type="match status" value="1"/>
</dbReference>
<keyword evidence="6" id="KW-0326">Glycosidase</keyword>
<dbReference type="InterPro" id="IPR011330">
    <property type="entry name" value="Glyco_hydro/deAcase_b/a-brl"/>
</dbReference>
<feature type="domain" description="Glycoside hydrolase family 38 central" evidence="7">
    <location>
        <begin position="530"/>
        <end position="605"/>
    </location>
</feature>
<evidence type="ECO:0000256" key="6">
    <source>
        <dbReference type="ARBA" id="ARBA00023295"/>
    </source>
</evidence>
<dbReference type="AlphaFoldDB" id="A0A915BXL3"/>
<dbReference type="GO" id="GO:0004559">
    <property type="term" value="F:alpha-mannosidase activity"/>
    <property type="evidence" value="ECO:0007669"/>
    <property type="project" value="UniProtKB-EC"/>
</dbReference>
<evidence type="ECO:0000256" key="4">
    <source>
        <dbReference type="ARBA" id="ARBA00022723"/>
    </source>
</evidence>
<proteinExistence type="inferred from homology"/>
<dbReference type="GO" id="GO:0009313">
    <property type="term" value="P:oligosaccharide catabolic process"/>
    <property type="evidence" value="ECO:0007669"/>
    <property type="project" value="TreeGrafter"/>
</dbReference>
<organism evidence="8 9">
    <name type="scientific">Parascaris univalens</name>
    <name type="common">Nematode worm</name>
    <dbReference type="NCBI Taxonomy" id="6257"/>
    <lineage>
        <taxon>Eukaryota</taxon>
        <taxon>Metazoa</taxon>
        <taxon>Ecdysozoa</taxon>
        <taxon>Nematoda</taxon>
        <taxon>Chromadorea</taxon>
        <taxon>Rhabditida</taxon>
        <taxon>Spirurina</taxon>
        <taxon>Ascaridomorpha</taxon>
        <taxon>Ascaridoidea</taxon>
        <taxon>Ascarididae</taxon>
        <taxon>Parascaris</taxon>
    </lineage>
</organism>
<comment type="similarity">
    <text evidence="2">Belongs to the glycosyl hydrolase 38 family.</text>
</comment>
<dbReference type="GO" id="GO:0030246">
    <property type="term" value="F:carbohydrate binding"/>
    <property type="evidence" value="ECO:0007669"/>
    <property type="project" value="InterPro"/>
</dbReference>
<dbReference type="Pfam" id="PF07748">
    <property type="entry name" value="Glyco_hydro_38C"/>
    <property type="match status" value="1"/>
</dbReference>
<evidence type="ECO:0000313" key="9">
    <source>
        <dbReference type="WBParaSite" id="PgR068_g041_t01"/>
    </source>
</evidence>
<sequence length="1062" mass="121542">VLWMSSDGDIALSSYKAPLFKDERAIVERVEKFISEHYFLDCNLRGRLFGASIPVKLKHYDFGREMVSFKRAVEELSKRGMAVEVGFIFGPTWSTHWFQVDIEIPKGWDKKESVLRLDVGCEALIWGLDGRPIEGLSPDFGRTIINIPSVPSVQRIFVEASANNRNGDGDGDQIRPTKLDKQFRIHLAELREYNTLVNELLIDFELMLEISKFLPKDASRHYEALYIANDMINRLITSDFSFDSQNECHNRAMKFFRQPNAASQMTLYAIGNCHIDTAWLWRYEETKRKCARSWASALSLMENYATMTFAISQAQQLVWLREQYPTLYEDMQDRALDGKLVGVGGSWVEMDGNMPNGESMIRQMLYGQKEFKKMFGNYSNVFWLPDTFGYSAQLPQIMKHCGMCYFVTQKMSWSLINQFPHHSFRWMGIDGTRVLTHFPPHHYVSQITVKECLESVQKFTDRGRSNIAMMLYGHGDGGGGPDESMLKRAQRLMNCDGIPKILHATPDEFFAELEKNANNLCEWRGELYLELHNASYTTQSAIKKMNRLIEGLLRDHEFLQAMERIEVGGGRSLSDEWKMLLLNQFHDVLPGTSIKEVVEDAMDIYRRLVDILTVDNGNGLKMISSEKMEKETQSPNKWMVNSCGWSRTFFCNNRLLRLPAFSITPMNELKSLKIALGKQSIATEDDDGFILQNRYLIAKLNKHGQLTNVIVIGSEEDIDGDMKDTFVVISCGELANQFVIFDDVPLYWDAWDVMDYHLETRKPLTKACTSATLVENSVVYARIRFEVKISDDSTLVQFVSLRADLPYITFDTTVEWKESHKFLKVEFPVNINSAEASYDIQYGFVNRPTHRNTSWDAAKYEVCAHKWMALCEYNRGAALLNDCKYGHSCDGNVMRISLLRSSKSPDDTADMGQHKFAYAFYPFVGSMQRPANDTKMSVMRAAFEFNNTIRYVEGWRIERSIAETFTITGSEGVVIDTIKPSEDDVNALIVRLFECFGGGARIRLYLRHARIISVDLADGLERSVANIPIESMSSSDEGPTDSIVLDFRAFEVKTLLIRLFAM</sequence>
<protein>
    <recommendedName>
        <fullName evidence="3">alpha-mannosidase</fullName>
        <ecNumber evidence="3">3.2.1.24</ecNumber>
    </recommendedName>
</protein>
<dbReference type="InterPro" id="IPR028995">
    <property type="entry name" value="Glyco_hydro_57/38_cen_sf"/>
</dbReference>
<evidence type="ECO:0000256" key="2">
    <source>
        <dbReference type="ARBA" id="ARBA00009792"/>
    </source>
</evidence>
<evidence type="ECO:0000259" key="7">
    <source>
        <dbReference type="SMART" id="SM00872"/>
    </source>
</evidence>
<accession>A0A915BXL3</accession>
<dbReference type="InterPro" id="IPR015341">
    <property type="entry name" value="Glyco_hydro_38_cen"/>
</dbReference>
<dbReference type="Pfam" id="PF01074">
    <property type="entry name" value="Glyco_hydro_38N"/>
    <property type="match status" value="1"/>
</dbReference>
<dbReference type="GO" id="GO:0046872">
    <property type="term" value="F:metal ion binding"/>
    <property type="evidence" value="ECO:0007669"/>
    <property type="project" value="UniProtKB-KW"/>
</dbReference>
<keyword evidence="5" id="KW-0378">Hydrolase</keyword>
<evidence type="ECO:0000256" key="5">
    <source>
        <dbReference type="ARBA" id="ARBA00022801"/>
    </source>
</evidence>
<dbReference type="InterPro" id="IPR041147">
    <property type="entry name" value="GH38_C"/>
</dbReference>
<dbReference type="SMART" id="SM00872">
    <property type="entry name" value="Alpha-mann_mid"/>
    <property type="match status" value="1"/>
</dbReference>